<evidence type="ECO:0008006" key="3">
    <source>
        <dbReference type="Google" id="ProtNLM"/>
    </source>
</evidence>
<evidence type="ECO:0000313" key="2">
    <source>
        <dbReference type="Proteomes" id="UP001499843"/>
    </source>
</evidence>
<name>A0ABP5P8L1_9ACTN</name>
<protein>
    <recommendedName>
        <fullName evidence="3">Pentapeptide repeat-containing protein</fullName>
    </recommendedName>
</protein>
<dbReference type="Proteomes" id="UP001499843">
    <property type="component" value="Unassembled WGS sequence"/>
</dbReference>
<sequence length="236" mass="25536">MKSELNLNAARQNGADYSGKRFSAISIANGSQLTDCDFRGIHATKGCLGAGKRPSVFTGCVFDGSTLKGDGLDPGRATFVSCSFLDVRLSHLTFMDAEFVDCVFSGTLESVTFSADPWARDAELGRTVNRYEGNDFSAARLRDVDFRGGIDLGRQRLPEGDDYLVVRDAAAVLKAAVREIETWADAGEREEALSTIDTLEFDLQGGQRDLFMDAAFVTDGLSPEAAGRLLAVLRRS</sequence>
<dbReference type="EMBL" id="BAAAQX010000008">
    <property type="protein sequence ID" value="GAA2208110.1"/>
    <property type="molecule type" value="Genomic_DNA"/>
</dbReference>
<comment type="caution">
    <text evidence="1">The sequence shown here is derived from an EMBL/GenBank/DDBJ whole genome shotgun (WGS) entry which is preliminary data.</text>
</comment>
<reference evidence="2" key="1">
    <citation type="journal article" date="2019" name="Int. J. Syst. Evol. Microbiol.">
        <title>The Global Catalogue of Microorganisms (GCM) 10K type strain sequencing project: providing services to taxonomists for standard genome sequencing and annotation.</title>
        <authorList>
            <consortium name="The Broad Institute Genomics Platform"/>
            <consortium name="The Broad Institute Genome Sequencing Center for Infectious Disease"/>
            <person name="Wu L."/>
            <person name="Ma J."/>
        </authorList>
    </citation>
    <scope>NUCLEOTIDE SEQUENCE [LARGE SCALE GENOMIC DNA]</scope>
    <source>
        <strain evidence="2">JCM 16114</strain>
    </source>
</reference>
<accession>A0ABP5P8L1</accession>
<keyword evidence="2" id="KW-1185">Reference proteome</keyword>
<dbReference type="Gene3D" id="2.160.20.80">
    <property type="entry name" value="E3 ubiquitin-protein ligase SopA"/>
    <property type="match status" value="1"/>
</dbReference>
<proteinExistence type="predicted"/>
<dbReference type="RefSeq" id="WP_344475937.1">
    <property type="nucleotide sequence ID" value="NZ_BAAAQX010000008.1"/>
</dbReference>
<dbReference type="SUPFAM" id="SSF141571">
    <property type="entry name" value="Pentapeptide repeat-like"/>
    <property type="match status" value="1"/>
</dbReference>
<organism evidence="1 2">
    <name type="scientific">Nonomuraea monospora</name>
    <dbReference type="NCBI Taxonomy" id="568818"/>
    <lineage>
        <taxon>Bacteria</taxon>
        <taxon>Bacillati</taxon>
        <taxon>Actinomycetota</taxon>
        <taxon>Actinomycetes</taxon>
        <taxon>Streptosporangiales</taxon>
        <taxon>Streptosporangiaceae</taxon>
        <taxon>Nonomuraea</taxon>
    </lineage>
</organism>
<gene>
    <name evidence="1" type="ORF">GCM10009850_035680</name>
</gene>
<evidence type="ECO:0000313" key="1">
    <source>
        <dbReference type="EMBL" id="GAA2208110.1"/>
    </source>
</evidence>